<dbReference type="AlphaFoldDB" id="A0A914WGL7"/>
<evidence type="ECO:0000313" key="2">
    <source>
        <dbReference type="WBParaSite" id="PSAMB.scaffold3851size16629.g22876.t1"/>
    </source>
</evidence>
<dbReference type="Gene3D" id="3.90.1200.10">
    <property type="match status" value="1"/>
</dbReference>
<accession>A0A914WGL7</accession>
<dbReference type="PANTHER" id="PTHR23020">
    <property type="entry name" value="UNCHARACTERIZED NUCLEAR HORMONE RECEPTOR-RELATED"/>
    <property type="match status" value="1"/>
</dbReference>
<keyword evidence="1" id="KW-1185">Reference proteome</keyword>
<organism evidence="1 2">
    <name type="scientific">Plectus sambesii</name>
    <dbReference type="NCBI Taxonomy" id="2011161"/>
    <lineage>
        <taxon>Eukaryota</taxon>
        <taxon>Metazoa</taxon>
        <taxon>Ecdysozoa</taxon>
        <taxon>Nematoda</taxon>
        <taxon>Chromadorea</taxon>
        <taxon>Plectida</taxon>
        <taxon>Plectina</taxon>
        <taxon>Plectoidea</taxon>
        <taxon>Plectidae</taxon>
        <taxon>Plectus</taxon>
    </lineage>
</organism>
<dbReference type="Proteomes" id="UP000887566">
    <property type="component" value="Unplaced"/>
</dbReference>
<dbReference type="InterPro" id="IPR011009">
    <property type="entry name" value="Kinase-like_dom_sf"/>
</dbReference>
<dbReference type="PANTHER" id="PTHR23020:SF41">
    <property type="entry name" value="AMINOGLYCOSIDE PHOSPHOTRANSFERASE DOMAIN-CONTAINING PROTEIN"/>
    <property type="match status" value="1"/>
</dbReference>
<reference evidence="2" key="1">
    <citation type="submission" date="2022-11" db="UniProtKB">
        <authorList>
            <consortium name="WormBaseParasite"/>
        </authorList>
    </citation>
    <scope>IDENTIFICATION</scope>
</reference>
<dbReference type="Pfam" id="PF07914">
    <property type="entry name" value="DUF1679"/>
    <property type="match status" value="1"/>
</dbReference>
<dbReference type="InterPro" id="IPR012877">
    <property type="entry name" value="Dhs-27"/>
</dbReference>
<name>A0A914WGL7_9BILA</name>
<dbReference type="InterPro" id="IPR052961">
    <property type="entry name" value="Oxido-Kinase-like_Enzymes"/>
</dbReference>
<dbReference type="WBParaSite" id="PSAMB.scaffold3851size16629.g22876.t1">
    <property type="protein sequence ID" value="PSAMB.scaffold3851size16629.g22876.t1"/>
    <property type="gene ID" value="PSAMB.scaffold3851size16629.g22876"/>
</dbReference>
<proteinExistence type="predicted"/>
<dbReference type="SUPFAM" id="SSF56112">
    <property type="entry name" value="Protein kinase-like (PK-like)"/>
    <property type="match status" value="1"/>
</dbReference>
<sequence length="164" mass="18390">MQYPVKKSLPKVLTHGDLWGGNLLVDKDEHGKPTGDLLSIIDWQAAHLGFVAEDFGRMLVTSATGELRRQQTDNILRAYFDDLQKNLAKRGKNCSLTFEIIKDAYDFNFPFTVAFSLMKIPLLLMSPIFADESGKAAAHCVHAIMLRAKLAIEDVIELKRLGRC</sequence>
<evidence type="ECO:0000313" key="1">
    <source>
        <dbReference type="Proteomes" id="UP000887566"/>
    </source>
</evidence>
<protein>
    <submittedName>
        <fullName evidence="2">CHK kinase-like domain-containing protein</fullName>
    </submittedName>
</protein>